<dbReference type="Proteomes" id="UP000198394">
    <property type="component" value="Unassembled WGS sequence"/>
</dbReference>
<dbReference type="AlphaFoldDB" id="A0A226QGW1"/>
<protein>
    <submittedName>
        <fullName evidence="1">Uncharacterized protein</fullName>
    </submittedName>
</protein>
<keyword evidence="2" id="KW-1185">Reference proteome</keyword>
<organism evidence="1 2">
    <name type="scientific">Parageobacillus galactosidasius</name>
    <dbReference type="NCBI Taxonomy" id="883812"/>
    <lineage>
        <taxon>Bacteria</taxon>
        <taxon>Bacillati</taxon>
        <taxon>Bacillota</taxon>
        <taxon>Bacilli</taxon>
        <taxon>Bacillales</taxon>
        <taxon>Anoxybacillaceae</taxon>
        <taxon>Parageobacillus</taxon>
    </lineage>
</organism>
<comment type="caution">
    <text evidence="1">The sequence shown here is derived from an EMBL/GenBank/DDBJ whole genome shotgun (WGS) entry which is preliminary data.</text>
</comment>
<evidence type="ECO:0000313" key="2">
    <source>
        <dbReference type="Proteomes" id="UP000198394"/>
    </source>
</evidence>
<evidence type="ECO:0000313" key="1">
    <source>
        <dbReference type="EMBL" id="OXB91555.1"/>
    </source>
</evidence>
<dbReference type="EMBL" id="NDYL01000005">
    <property type="protein sequence ID" value="OXB91555.1"/>
    <property type="molecule type" value="Genomic_DNA"/>
</dbReference>
<proteinExistence type="predicted"/>
<reference evidence="1 2" key="1">
    <citation type="submission" date="2017-04" db="EMBL/GenBank/DDBJ databases">
        <title>The genome sequence of Parageobacillus galactosidasius DSM 18751.</title>
        <authorList>
            <person name="Ramaloko W.T."/>
            <person name="Koen N."/>
            <person name="Polliack S."/>
            <person name="Aliyu H."/>
            <person name="Lebre P."/>
            <person name="Mohr T."/>
            <person name="Oswald F."/>
            <person name="Zwick M."/>
            <person name="Neumann A."/>
            <person name="Syldatk C."/>
            <person name="Cowan D."/>
            <person name="De Maayer P."/>
        </authorList>
    </citation>
    <scope>NUCLEOTIDE SEQUENCE [LARGE SCALE GENOMIC DNA]</scope>
    <source>
        <strain evidence="1 2">DSM 18751</strain>
    </source>
</reference>
<accession>A0A226QGW1</accession>
<sequence length="110" mass="13014">MDNHLRIYTEFYYMGLRADLVVVKLNKNPGRNGHLKNDVAKIIAAIETKYKYDLPDKPFLSDIEKVRKSIEEYKINAFYYLVFIHEVEYVVNSTCLDRHRKIAMGKRASR</sequence>
<gene>
    <name evidence="1" type="ORF">B9L23_19720</name>
</gene>
<name>A0A226QGW1_9BACL</name>